<feature type="transmembrane region" description="Helical" evidence="6">
    <location>
        <begin position="150"/>
        <end position="172"/>
    </location>
</feature>
<dbReference type="GO" id="GO:0031460">
    <property type="term" value="P:glycine betaine transport"/>
    <property type="evidence" value="ECO:0007669"/>
    <property type="project" value="TreeGrafter"/>
</dbReference>
<evidence type="ECO:0000313" key="9">
    <source>
        <dbReference type="Proteomes" id="UP000607311"/>
    </source>
</evidence>
<keyword evidence="9" id="KW-1185">Reference proteome</keyword>
<comment type="subcellular location">
    <subcellularLocation>
        <location evidence="6">Cell membrane</location>
        <topology evidence="6">Multi-pass membrane protein</topology>
    </subcellularLocation>
    <subcellularLocation>
        <location evidence="1">Membrane</location>
        <topology evidence="1">Multi-pass membrane protein</topology>
    </subcellularLocation>
</comment>
<feature type="transmembrane region" description="Helical" evidence="6">
    <location>
        <begin position="96"/>
        <end position="115"/>
    </location>
</feature>
<comment type="similarity">
    <text evidence="6">Belongs to the binding-protein-dependent transport system permease family.</text>
</comment>
<feature type="domain" description="ABC transmembrane type-1" evidence="7">
    <location>
        <begin position="31"/>
        <end position="214"/>
    </location>
</feature>
<dbReference type="Proteomes" id="UP000607311">
    <property type="component" value="Unassembled WGS sequence"/>
</dbReference>
<dbReference type="SUPFAM" id="SSF161098">
    <property type="entry name" value="MetI-like"/>
    <property type="match status" value="1"/>
</dbReference>
<evidence type="ECO:0000256" key="5">
    <source>
        <dbReference type="ARBA" id="ARBA00023136"/>
    </source>
</evidence>
<evidence type="ECO:0000256" key="1">
    <source>
        <dbReference type="ARBA" id="ARBA00004141"/>
    </source>
</evidence>
<feature type="transmembrane region" description="Helical" evidence="6">
    <location>
        <begin position="64"/>
        <end position="90"/>
    </location>
</feature>
<dbReference type="Pfam" id="PF00528">
    <property type="entry name" value="BPD_transp_1"/>
    <property type="match status" value="1"/>
</dbReference>
<protein>
    <recommendedName>
        <fullName evidence="7">ABC transmembrane type-1 domain-containing protein</fullName>
    </recommendedName>
</protein>
<accession>A0A9W5UQY3</accession>
<dbReference type="InterPro" id="IPR035906">
    <property type="entry name" value="MetI-like_sf"/>
</dbReference>
<dbReference type="RefSeq" id="WP_373870678.1">
    <property type="nucleotide sequence ID" value="NZ_BOPD01000019.1"/>
</dbReference>
<evidence type="ECO:0000313" key="8">
    <source>
        <dbReference type="EMBL" id="GIJ34109.1"/>
    </source>
</evidence>
<feature type="transmembrane region" description="Helical" evidence="6">
    <location>
        <begin position="37"/>
        <end position="57"/>
    </location>
</feature>
<dbReference type="EMBL" id="BOPD01000019">
    <property type="protein sequence ID" value="GIJ34109.1"/>
    <property type="molecule type" value="Genomic_DNA"/>
</dbReference>
<organism evidence="8 9">
    <name type="scientific">Micromonospora sediminimaris</name>
    <dbReference type="NCBI Taxonomy" id="547162"/>
    <lineage>
        <taxon>Bacteria</taxon>
        <taxon>Bacillati</taxon>
        <taxon>Actinomycetota</taxon>
        <taxon>Actinomycetes</taxon>
        <taxon>Micromonosporales</taxon>
        <taxon>Micromonosporaceae</taxon>
        <taxon>Micromonospora</taxon>
    </lineage>
</organism>
<name>A0A9W5UQY3_9ACTN</name>
<keyword evidence="4 6" id="KW-1133">Transmembrane helix</keyword>
<gene>
    <name evidence="8" type="ORF">Vse01_32570</name>
</gene>
<evidence type="ECO:0000259" key="7">
    <source>
        <dbReference type="PROSITE" id="PS50928"/>
    </source>
</evidence>
<evidence type="ECO:0000256" key="3">
    <source>
        <dbReference type="ARBA" id="ARBA00022692"/>
    </source>
</evidence>
<reference evidence="8" key="1">
    <citation type="submission" date="2021-01" db="EMBL/GenBank/DDBJ databases">
        <title>Whole genome shotgun sequence of Verrucosispora sediminis NBRC 107745.</title>
        <authorList>
            <person name="Komaki H."/>
            <person name="Tamura T."/>
        </authorList>
    </citation>
    <scope>NUCLEOTIDE SEQUENCE</scope>
    <source>
        <strain evidence="8">NBRC 107745</strain>
    </source>
</reference>
<dbReference type="PROSITE" id="PS50928">
    <property type="entry name" value="ABC_TM1"/>
    <property type="match status" value="1"/>
</dbReference>
<sequence length="244" mass="25076">MSAATNPVSQAVVWLNDPLNWTNPGGILDRLGEHVSISAAAVLVGCLVAWPLGLWLGHTGRGGGLVVLVSNLTLAVPTLALLTILPLTFLGFGRPAVVVALAVFAVPPLLANAYTGVRQVDPQTREAARGMGMTGAQVLRRVELPLAVPYLAAGFRTAAVQVVATAALATFVNGGGLGEIIRFGFGLSIAVGGGQILAGGLLVAGLAVSVELLFAFVERLVTPRPLRRVRRRAGRRAADAVAGS</sequence>
<dbReference type="InterPro" id="IPR051204">
    <property type="entry name" value="ABC_transp_perm/SBD"/>
</dbReference>
<dbReference type="AlphaFoldDB" id="A0A9W5UQY3"/>
<evidence type="ECO:0000256" key="4">
    <source>
        <dbReference type="ARBA" id="ARBA00022989"/>
    </source>
</evidence>
<evidence type="ECO:0000256" key="6">
    <source>
        <dbReference type="RuleBase" id="RU363032"/>
    </source>
</evidence>
<keyword evidence="3 6" id="KW-0812">Transmembrane</keyword>
<dbReference type="PANTHER" id="PTHR30177">
    <property type="entry name" value="GLYCINE BETAINE/L-PROLINE TRANSPORT SYSTEM PERMEASE PROTEIN PROW"/>
    <property type="match status" value="1"/>
</dbReference>
<keyword evidence="2 6" id="KW-0813">Transport</keyword>
<dbReference type="PANTHER" id="PTHR30177:SF33">
    <property type="entry name" value="POSSIBLE OSMOPROTECTANT (GLYCINE BETAINE_CARNITINE_CHOLINE_L-PROLINE) TRANSPORT INTEGRAL MEMBRANE PROTEIN ABC TRANSPORTER PROZ"/>
    <property type="match status" value="1"/>
</dbReference>
<dbReference type="GO" id="GO:0005886">
    <property type="term" value="C:plasma membrane"/>
    <property type="evidence" value="ECO:0007669"/>
    <property type="project" value="UniProtKB-SubCell"/>
</dbReference>
<feature type="transmembrane region" description="Helical" evidence="6">
    <location>
        <begin position="184"/>
        <end position="217"/>
    </location>
</feature>
<comment type="caution">
    <text evidence="8">The sequence shown here is derived from an EMBL/GenBank/DDBJ whole genome shotgun (WGS) entry which is preliminary data.</text>
</comment>
<keyword evidence="5 6" id="KW-0472">Membrane</keyword>
<evidence type="ECO:0000256" key="2">
    <source>
        <dbReference type="ARBA" id="ARBA00022448"/>
    </source>
</evidence>
<dbReference type="CDD" id="cd06261">
    <property type="entry name" value="TM_PBP2"/>
    <property type="match status" value="1"/>
</dbReference>
<proteinExistence type="inferred from homology"/>
<dbReference type="InterPro" id="IPR000515">
    <property type="entry name" value="MetI-like"/>
</dbReference>
<dbReference type="Gene3D" id="1.10.3720.10">
    <property type="entry name" value="MetI-like"/>
    <property type="match status" value="1"/>
</dbReference>
<dbReference type="GO" id="GO:0055085">
    <property type="term" value="P:transmembrane transport"/>
    <property type="evidence" value="ECO:0007669"/>
    <property type="project" value="InterPro"/>
</dbReference>